<dbReference type="GO" id="GO:0043596">
    <property type="term" value="C:nuclear replication fork"/>
    <property type="evidence" value="ECO:0007669"/>
    <property type="project" value="TreeGrafter"/>
</dbReference>
<proteinExistence type="inferred from homology"/>
<feature type="region of interest" description="Disordered" evidence="2">
    <location>
        <begin position="484"/>
        <end position="527"/>
    </location>
</feature>
<dbReference type="OrthoDB" id="202825at2759"/>
<feature type="region of interest" description="Disordered" evidence="2">
    <location>
        <begin position="591"/>
        <end position="634"/>
    </location>
</feature>
<reference evidence="4" key="1">
    <citation type="journal article" date="2020" name="New Phytol.">
        <title>Comparative genomics reveals dynamic genome evolution in host specialist ectomycorrhizal fungi.</title>
        <authorList>
            <person name="Lofgren L.A."/>
            <person name="Nguyen N.H."/>
            <person name="Vilgalys R."/>
            <person name="Ruytinx J."/>
            <person name="Liao H.L."/>
            <person name="Branco S."/>
            <person name="Kuo A."/>
            <person name="LaButti K."/>
            <person name="Lipzen A."/>
            <person name="Andreopoulos W."/>
            <person name="Pangilinan J."/>
            <person name="Riley R."/>
            <person name="Hundley H."/>
            <person name="Na H."/>
            <person name="Barry K."/>
            <person name="Grigoriev I.V."/>
            <person name="Stajich J.E."/>
            <person name="Kennedy P.G."/>
        </authorList>
    </citation>
    <scope>NUCLEOTIDE SEQUENCE</scope>
    <source>
        <strain evidence="4">FC423</strain>
    </source>
</reference>
<dbReference type="Proteomes" id="UP000823399">
    <property type="component" value="Unassembled WGS sequence"/>
</dbReference>
<dbReference type="AlphaFoldDB" id="A0A9P7FIJ8"/>
<dbReference type="InterPro" id="IPR015408">
    <property type="entry name" value="Znf_Mcm10/DnaG"/>
</dbReference>
<sequence length="835" mass="91108">MESSTNRTEQEIQKQLEIRREIERLQAQLTPFPDSANDVIGSPKRKQSSENLLAPATPSPKKKRRVDHAGHTHRPLLGRTSATSGSLSASGARSVNSRPSGKGPIAAVQYQKPAPSNLLSKLSKLSGGTAKQEQANSTQRSHSLLARPEPEPSIASNPKMIAVPPSASQPVSDIVPNRDDRLAIIEQLKVGPVDHKPPLDDPHFQRLEPNSGIRLSSRSLPHDDLQEYLRGRYYLSPSTFYSCIRLLPNQSGYDVPVEGDWITIAVVAERGPIKTTRAPVDIAPGDDGRATDDEGGPSNTDDRKAGDNSRTQDPQKQKPSRTHGKKFVNMKLVDFGARSRPSSSGAVTIRGDAFLTLLLFEADSFDRVTSDDGKVKKLYKGGSKGAFESMSKLKEGDVIALLNPKVLKPFQRNNKNGKPHPTDNILAVTPESAESIAVIGRAQDLGMCKVLKRDGKICGSWTDKRVSDVCDWHLTNAVQRQRARRAEFSAGTSGMTTSSSKKRKADYDPQRQWGLKPSEASGSRGDNTTYVVSGHVVSGSNRDVSSMFVAENMGREGQARAKRKLMQDADRELKGLLERDKEGMRVVAKAREIGAMRAKRPSDSAKDKKSSKGKQAARDLDGISESDAETSNAPQTKLAYSADIIKKLGFDPAAKTGQKRAVQSSVQDKIAALAAVRESRKEINLGPRPGPRIRSGVTVPAFMLEHELDNDDCGEEGDENATTDIPEHAWNNLCDWDTKALSILESASRTQDAQRCTRITAIRTKAAAIISTITHQLALAFPVRIRGNIEEAVEEDKMLLSSRNCRSDLFVYAAMAINYICRSSSSEAATKFVLS</sequence>
<feature type="region of interest" description="Disordered" evidence="2">
    <location>
        <begin position="119"/>
        <end position="154"/>
    </location>
</feature>
<dbReference type="InterPro" id="IPR012340">
    <property type="entry name" value="NA-bd_OB-fold"/>
</dbReference>
<comment type="caution">
    <text evidence="4">The sequence shown here is derived from an EMBL/GenBank/DDBJ whole genome shotgun (WGS) entry which is preliminary data.</text>
</comment>
<feature type="compositionally biased region" description="Low complexity" evidence="2">
    <location>
        <begin position="489"/>
        <end position="499"/>
    </location>
</feature>
<comment type="similarity">
    <text evidence="1">Belongs to the MCM10 family.</text>
</comment>
<dbReference type="GeneID" id="64706122"/>
<dbReference type="PANTHER" id="PTHR13454">
    <property type="entry name" value="PROTEIN MCM10 HOMOLOG"/>
    <property type="match status" value="1"/>
</dbReference>
<feature type="compositionally biased region" description="Basic residues" evidence="2">
    <location>
        <begin position="60"/>
        <end position="76"/>
    </location>
</feature>
<dbReference type="Gene3D" id="2.40.50.140">
    <property type="entry name" value="Nucleic acid-binding proteins"/>
    <property type="match status" value="1"/>
</dbReference>
<dbReference type="GO" id="GO:0006270">
    <property type="term" value="P:DNA replication initiation"/>
    <property type="evidence" value="ECO:0007669"/>
    <property type="project" value="InterPro"/>
</dbReference>
<dbReference type="InterPro" id="IPR040184">
    <property type="entry name" value="Mcm10"/>
</dbReference>
<dbReference type="Pfam" id="PF09329">
    <property type="entry name" value="zf-primase"/>
    <property type="match status" value="1"/>
</dbReference>
<dbReference type="RefSeq" id="XP_041297999.1">
    <property type="nucleotide sequence ID" value="XM_041443863.1"/>
</dbReference>
<dbReference type="GO" id="GO:0003697">
    <property type="term" value="F:single-stranded DNA binding"/>
    <property type="evidence" value="ECO:0007669"/>
    <property type="project" value="InterPro"/>
</dbReference>
<feature type="compositionally biased region" description="Basic and acidic residues" evidence="2">
    <location>
        <begin position="591"/>
        <end position="621"/>
    </location>
</feature>
<keyword evidence="5" id="KW-1185">Reference proteome</keyword>
<gene>
    <name evidence="4" type="ORF">F5147DRAFT_833421</name>
</gene>
<dbReference type="PANTHER" id="PTHR13454:SF11">
    <property type="entry name" value="PROTEIN MCM10 HOMOLOG"/>
    <property type="match status" value="1"/>
</dbReference>
<evidence type="ECO:0000259" key="3">
    <source>
        <dbReference type="Pfam" id="PF09329"/>
    </source>
</evidence>
<accession>A0A9P7FIJ8</accession>
<feature type="domain" description="Zinc finger Mcm10/DnaG-type" evidence="3">
    <location>
        <begin position="440"/>
        <end position="485"/>
    </location>
</feature>
<organism evidence="4 5">
    <name type="scientific">Suillus discolor</name>
    <dbReference type="NCBI Taxonomy" id="1912936"/>
    <lineage>
        <taxon>Eukaryota</taxon>
        <taxon>Fungi</taxon>
        <taxon>Dikarya</taxon>
        <taxon>Basidiomycota</taxon>
        <taxon>Agaricomycotina</taxon>
        <taxon>Agaricomycetes</taxon>
        <taxon>Agaricomycetidae</taxon>
        <taxon>Boletales</taxon>
        <taxon>Suillineae</taxon>
        <taxon>Suillaceae</taxon>
        <taxon>Suillus</taxon>
    </lineage>
</organism>
<feature type="compositionally biased region" description="Polar residues" evidence="2">
    <location>
        <begin position="129"/>
        <end position="142"/>
    </location>
</feature>
<dbReference type="GO" id="GO:0003688">
    <property type="term" value="F:DNA replication origin binding"/>
    <property type="evidence" value="ECO:0007669"/>
    <property type="project" value="TreeGrafter"/>
</dbReference>
<evidence type="ECO:0000313" key="5">
    <source>
        <dbReference type="Proteomes" id="UP000823399"/>
    </source>
</evidence>
<evidence type="ECO:0000256" key="2">
    <source>
        <dbReference type="SAM" id="MobiDB-lite"/>
    </source>
</evidence>
<feature type="region of interest" description="Disordered" evidence="2">
    <location>
        <begin position="27"/>
        <end position="105"/>
    </location>
</feature>
<dbReference type="EMBL" id="JABBWM010000005">
    <property type="protein sequence ID" value="KAG2117110.1"/>
    <property type="molecule type" value="Genomic_DNA"/>
</dbReference>
<evidence type="ECO:0000313" key="4">
    <source>
        <dbReference type="EMBL" id="KAG2117110.1"/>
    </source>
</evidence>
<feature type="region of interest" description="Disordered" evidence="2">
    <location>
        <begin position="277"/>
        <end position="325"/>
    </location>
</feature>
<name>A0A9P7FIJ8_9AGAM</name>
<evidence type="ECO:0000256" key="1">
    <source>
        <dbReference type="ARBA" id="ARBA00009679"/>
    </source>
</evidence>
<feature type="compositionally biased region" description="Low complexity" evidence="2">
    <location>
        <begin position="77"/>
        <end position="94"/>
    </location>
</feature>
<protein>
    <recommendedName>
        <fullName evidence="3">Zinc finger Mcm10/DnaG-type domain-containing protein</fullName>
    </recommendedName>
</protein>